<evidence type="ECO:0000256" key="13">
    <source>
        <dbReference type="ARBA" id="ARBA00023136"/>
    </source>
</evidence>
<evidence type="ECO:0000259" key="17">
    <source>
        <dbReference type="SMART" id="SM00382"/>
    </source>
</evidence>
<dbReference type="Pfam" id="PF06480">
    <property type="entry name" value="FtsH_ext"/>
    <property type="match status" value="1"/>
</dbReference>
<protein>
    <recommendedName>
        <fullName evidence="15">ATP-dependent zinc metalloprotease FtsH</fullName>
        <ecNumber evidence="15">3.4.24.-</ecNumber>
    </recommendedName>
</protein>
<dbReference type="PANTHER" id="PTHR23076:SF97">
    <property type="entry name" value="ATP-DEPENDENT ZINC METALLOPROTEASE YME1L1"/>
    <property type="match status" value="1"/>
</dbReference>
<dbReference type="Gene3D" id="3.40.50.300">
    <property type="entry name" value="P-loop containing nucleotide triphosphate hydrolases"/>
    <property type="match status" value="1"/>
</dbReference>
<dbReference type="PROSITE" id="PS00674">
    <property type="entry name" value="AAA"/>
    <property type="match status" value="1"/>
</dbReference>
<dbReference type="InterPro" id="IPR003593">
    <property type="entry name" value="AAA+_ATPase"/>
</dbReference>
<keyword evidence="18" id="KW-0132">Cell division</keyword>
<sequence length="619" mass="67715">MNGQPKKSGLFTYLLIILSLVIIWNIFGNQPHANPSISIDYNTFLRMVGDDKFQSVVIQSTNKGGSVVTGYYAKDKDGKDILYSSFANDAALPSLMDILRTKPNLKAFPKPIEEMSWFMSLLAGWGPMLILIFVWIYFMRRMGGGGGAGGMMNFVKSKAKLQQNNTVTFADVAGVDESKEELVEMIHFLKDPKKFTRLGGRMPKGILLIGPPGTGKTLLARAVAGEAGVPFFSISGSEFVEMFVGIGASRVRDLFENAKKNAPCIIFIDEVDAVGGKRGISIGGGSSEHDQTLQQLLTEMDGFDPNGGIIIMAATNRPEALDAAILRPGRFDRHIVVPRPDVKGREEILKVHAKKKPLAEDVNLTNIAKGTPGFVGADLENLLNEAALAAAKKDQKDVTQKDLEEAKDAAIMHGRERKSMVMSPAIKRTTAYHEAGHTLVAKLVPGNDPVHKVTIIPRGMSLGLTGTLPDEEMHNFTKSYLNALLPMMMGGRCAEEIVFNEISTGANNDIERATALATNMVKKWGMSEKLGPLTYGKDKEHEYLVFQMQGAQDYSEQTAQLIDEEKRAIVDAAYNKAKDVLTANRNILEALASALLEKETLNGEEVNNIVNQFKNPQQV</sequence>
<organism evidence="18 19">
    <name type="scientific">Candidatus Giovannonibacteria bacterium RIFCSPLOWO2_01_FULL_44_16</name>
    <dbReference type="NCBI Taxonomy" id="1798348"/>
    <lineage>
        <taxon>Bacteria</taxon>
        <taxon>Candidatus Giovannoniibacteriota</taxon>
    </lineage>
</organism>
<dbReference type="SMART" id="SM00382">
    <property type="entry name" value="AAA"/>
    <property type="match status" value="1"/>
</dbReference>
<evidence type="ECO:0000256" key="7">
    <source>
        <dbReference type="ARBA" id="ARBA00022741"/>
    </source>
</evidence>
<comment type="subunit">
    <text evidence="15">Homohexamer.</text>
</comment>
<keyword evidence="9 15" id="KW-0862">Zinc</keyword>
<comment type="caution">
    <text evidence="18">The sequence shown here is derived from an EMBL/GenBank/DDBJ whole genome shotgun (WGS) entry which is preliminary data.</text>
</comment>
<dbReference type="NCBIfam" id="TIGR01241">
    <property type="entry name" value="FtsH_fam"/>
    <property type="match status" value="1"/>
</dbReference>
<dbReference type="InterPro" id="IPR037219">
    <property type="entry name" value="Peptidase_M41-like"/>
</dbReference>
<dbReference type="HAMAP" id="MF_01458">
    <property type="entry name" value="FtsH"/>
    <property type="match status" value="1"/>
</dbReference>
<keyword evidence="18" id="KW-0131">Cell cycle</keyword>
<dbReference type="GO" id="GO:0004176">
    <property type="term" value="F:ATP-dependent peptidase activity"/>
    <property type="evidence" value="ECO:0007669"/>
    <property type="project" value="InterPro"/>
</dbReference>
<gene>
    <name evidence="15" type="primary">ftsH</name>
    <name evidence="18" type="ORF">A2924_03300</name>
</gene>
<dbReference type="EC" id="3.4.24.-" evidence="15"/>
<dbReference type="Pfam" id="PF00004">
    <property type="entry name" value="AAA"/>
    <property type="match status" value="1"/>
</dbReference>
<comment type="similarity">
    <text evidence="16">Belongs to the AAA ATPase family.</text>
</comment>
<reference evidence="18 19" key="1">
    <citation type="journal article" date="2016" name="Nat. Commun.">
        <title>Thousands of microbial genomes shed light on interconnected biogeochemical processes in an aquifer system.</title>
        <authorList>
            <person name="Anantharaman K."/>
            <person name="Brown C.T."/>
            <person name="Hug L.A."/>
            <person name="Sharon I."/>
            <person name="Castelle C.J."/>
            <person name="Probst A.J."/>
            <person name="Thomas B.C."/>
            <person name="Singh A."/>
            <person name="Wilkins M.J."/>
            <person name="Karaoz U."/>
            <person name="Brodie E.L."/>
            <person name="Williams K.H."/>
            <person name="Hubbard S.S."/>
            <person name="Banfield J.F."/>
        </authorList>
    </citation>
    <scope>NUCLEOTIDE SEQUENCE [LARGE SCALE GENOMIC DNA]</scope>
</reference>
<evidence type="ECO:0000256" key="5">
    <source>
        <dbReference type="ARBA" id="ARBA00022692"/>
    </source>
</evidence>
<evidence type="ECO:0000256" key="6">
    <source>
        <dbReference type="ARBA" id="ARBA00022723"/>
    </source>
</evidence>
<dbReference type="InterPro" id="IPR041569">
    <property type="entry name" value="AAA_lid_3"/>
</dbReference>
<feature type="domain" description="AAA+ ATPase" evidence="17">
    <location>
        <begin position="202"/>
        <end position="341"/>
    </location>
</feature>
<keyword evidence="5 15" id="KW-0812">Transmembrane</keyword>
<feature type="binding site" evidence="15">
    <location>
        <position position="437"/>
    </location>
    <ligand>
        <name>Zn(2+)</name>
        <dbReference type="ChEBI" id="CHEBI:29105"/>
        <note>catalytic</note>
    </ligand>
</feature>
<dbReference type="FunFam" id="3.40.50.300:FF:000001">
    <property type="entry name" value="ATP-dependent zinc metalloprotease FtsH"/>
    <property type="match status" value="1"/>
</dbReference>
<keyword evidence="10 15" id="KW-0067">ATP-binding</keyword>
<dbReference type="PANTHER" id="PTHR23076">
    <property type="entry name" value="METALLOPROTEASE M41 FTSH"/>
    <property type="match status" value="1"/>
</dbReference>
<dbReference type="GO" id="GO:0005524">
    <property type="term" value="F:ATP binding"/>
    <property type="evidence" value="ECO:0007669"/>
    <property type="project" value="UniProtKB-UniRule"/>
</dbReference>
<evidence type="ECO:0000256" key="1">
    <source>
        <dbReference type="ARBA" id="ARBA00004370"/>
    </source>
</evidence>
<dbReference type="GO" id="GO:0016887">
    <property type="term" value="F:ATP hydrolysis activity"/>
    <property type="evidence" value="ECO:0007669"/>
    <property type="project" value="UniProtKB-UniRule"/>
</dbReference>
<dbReference type="FunFam" id="1.10.8.60:FF:000001">
    <property type="entry name" value="ATP-dependent zinc metalloprotease FtsH"/>
    <property type="match status" value="1"/>
</dbReference>
<keyword evidence="3 15" id="KW-1003">Cell membrane</keyword>
<dbReference type="CDD" id="cd19501">
    <property type="entry name" value="RecA-like_FtsH"/>
    <property type="match status" value="1"/>
</dbReference>
<dbReference type="SUPFAM" id="SSF140990">
    <property type="entry name" value="FtsH protease domain-like"/>
    <property type="match status" value="1"/>
</dbReference>
<dbReference type="SUPFAM" id="SSF52540">
    <property type="entry name" value="P-loop containing nucleoside triphosphate hydrolases"/>
    <property type="match status" value="1"/>
</dbReference>
<dbReference type="Pfam" id="PF01434">
    <property type="entry name" value="Peptidase_M41"/>
    <property type="match status" value="1"/>
</dbReference>
<proteinExistence type="inferred from homology"/>
<evidence type="ECO:0000256" key="8">
    <source>
        <dbReference type="ARBA" id="ARBA00022801"/>
    </source>
</evidence>
<evidence type="ECO:0000256" key="10">
    <source>
        <dbReference type="ARBA" id="ARBA00022840"/>
    </source>
</evidence>
<evidence type="ECO:0000256" key="11">
    <source>
        <dbReference type="ARBA" id="ARBA00022989"/>
    </source>
</evidence>
<dbReference type="Gene3D" id="1.20.58.760">
    <property type="entry name" value="Peptidase M41"/>
    <property type="match status" value="1"/>
</dbReference>
<accession>A0A1F5X5R8</accession>
<comment type="subcellular location">
    <subcellularLocation>
        <location evidence="15">Cell membrane</location>
        <topology evidence="15">Multi-pass membrane protein</topology>
        <orientation evidence="15">Cytoplasmic side</orientation>
    </subcellularLocation>
    <subcellularLocation>
        <location evidence="1">Membrane</location>
    </subcellularLocation>
</comment>
<dbReference type="GO" id="GO:0008270">
    <property type="term" value="F:zinc ion binding"/>
    <property type="evidence" value="ECO:0007669"/>
    <property type="project" value="UniProtKB-UniRule"/>
</dbReference>
<comment type="function">
    <text evidence="15">Acts as a processive, ATP-dependent zinc metallopeptidase for both cytoplasmic and membrane proteins. Plays a role in the quality control of integral membrane proteins.</text>
</comment>
<feature type="transmembrane region" description="Helical" evidence="15">
    <location>
        <begin position="9"/>
        <end position="27"/>
    </location>
</feature>
<evidence type="ECO:0000256" key="4">
    <source>
        <dbReference type="ARBA" id="ARBA00022670"/>
    </source>
</evidence>
<dbReference type="InterPro" id="IPR005936">
    <property type="entry name" value="FtsH"/>
</dbReference>
<dbReference type="Proteomes" id="UP000178046">
    <property type="component" value="Unassembled WGS sequence"/>
</dbReference>
<dbReference type="InterPro" id="IPR027417">
    <property type="entry name" value="P-loop_NTPase"/>
</dbReference>
<dbReference type="FunFam" id="1.20.58.760:FF:000001">
    <property type="entry name" value="ATP-dependent zinc metalloprotease FtsH"/>
    <property type="match status" value="1"/>
</dbReference>
<dbReference type="Pfam" id="PF17862">
    <property type="entry name" value="AAA_lid_3"/>
    <property type="match status" value="1"/>
</dbReference>
<keyword evidence="7 15" id="KW-0547">Nucleotide-binding</keyword>
<comment type="similarity">
    <text evidence="2 15">In the C-terminal section; belongs to the peptidase M41 family.</text>
</comment>
<evidence type="ECO:0000256" key="14">
    <source>
        <dbReference type="ARBA" id="ARBA00061570"/>
    </source>
</evidence>
<dbReference type="InterPro" id="IPR003960">
    <property type="entry name" value="ATPase_AAA_CS"/>
</dbReference>
<evidence type="ECO:0000256" key="16">
    <source>
        <dbReference type="RuleBase" id="RU003651"/>
    </source>
</evidence>
<dbReference type="InterPro" id="IPR003959">
    <property type="entry name" value="ATPase_AAA_core"/>
</dbReference>
<dbReference type="GO" id="GO:0030163">
    <property type="term" value="P:protein catabolic process"/>
    <property type="evidence" value="ECO:0007669"/>
    <property type="project" value="UniProtKB-UniRule"/>
</dbReference>
<dbReference type="Gene3D" id="1.10.8.60">
    <property type="match status" value="1"/>
</dbReference>
<feature type="transmembrane region" description="Helical" evidence="15">
    <location>
        <begin position="117"/>
        <end position="138"/>
    </location>
</feature>
<keyword evidence="13 15" id="KW-0472">Membrane</keyword>
<evidence type="ECO:0000313" key="19">
    <source>
        <dbReference type="Proteomes" id="UP000178046"/>
    </source>
</evidence>
<dbReference type="InterPro" id="IPR011546">
    <property type="entry name" value="Pept_M41_FtsH_extracell"/>
</dbReference>
<dbReference type="InterPro" id="IPR000642">
    <property type="entry name" value="Peptidase_M41"/>
</dbReference>
<comment type="cofactor">
    <cofactor evidence="15">
        <name>Zn(2+)</name>
        <dbReference type="ChEBI" id="CHEBI:29105"/>
    </cofactor>
    <text evidence="15">Binds 1 zinc ion per subunit.</text>
</comment>
<evidence type="ECO:0000256" key="12">
    <source>
        <dbReference type="ARBA" id="ARBA00023049"/>
    </source>
</evidence>
<evidence type="ECO:0000256" key="2">
    <source>
        <dbReference type="ARBA" id="ARBA00010044"/>
    </source>
</evidence>
<dbReference type="AlphaFoldDB" id="A0A1F5X5R8"/>
<evidence type="ECO:0000313" key="18">
    <source>
        <dbReference type="EMBL" id="OGF83285.1"/>
    </source>
</evidence>
<keyword evidence="11 15" id="KW-1133">Transmembrane helix</keyword>
<dbReference type="EMBL" id="MFIA01000002">
    <property type="protein sequence ID" value="OGF83285.1"/>
    <property type="molecule type" value="Genomic_DNA"/>
</dbReference>
<feature type="active site" evidence="15">
    <location>
        <position position="434"/>
    </location>
</feature>
<dbReference type="GO" id="GO:0004222">
    <property type="term" value="F:metalloendopeptidase activity"/>
    <property type="evidence" value="ECO:0007669"/>
    <property type="project" value="InterPro"/>
</dbReference>
<keyword evidence="8 15" id="KW-0378">Hydrolase</keyword>
<dbReference type="GO" id="GO:0005886">
    <property type="term" value="C:plasma membrane"/>
    <property type="evidence" value="ECO:0007669"/>
    <property type="project" value="UniProtKB-SubCell"/>
</dbReference>
<feature type="binding site" evidence="15">
    <location>
        <position position="509"/>
    </location>
    <ligand>
        <name>Zn(2+)</name>
        <dbReference type="ChEBI" id="CHEBI:29105"/>
        <note>catalytic</note>
    </ligand>
</feature>
<feature type="binding site" evidence="15">
    <location>
        <begin position="210"/>
        <end position="217"/>
    </location>
    <ligand>
        <name>ATP</name>
        <dbReference type="ChEBI" id="CHEBI:30616"/>
    </ligand>
</feature>
<evidence type="ECO:0000256" key="3">
    <source>
        <dbReference type="ARBA" id="ARBA00022475"/>
    </source>
</evidence>
<keyword evidence="4 15" id="KW-0645">Protease</keyword>
<name>A0A1F5X5R8_9BACT</name>
<evidence type="ECO:0000256" key="9">
    <source>
        <dbReference type="ARBA" id="ARBA00022833"/>
    </source>
</evidence>
<evidence type="ECO:0000256" key="15">
    <source>
        <dbReference type="HAMAP-Rule" id="MF_01458"/>
    </source>
</evidence>
<keyword evidence="12 15" id="KW-0482">Metalloprotease</keyword>
<dbReference type="GO" id="GO:0051301">
    <property type="term" value="P:cell division"/>
    <property type="evidence" value="ECO:0007669"/>
    <property type="project" value="UniProtKB-KW"/>
</dbReference>
<comment type="similarity">
    <text evidence="14 15">In the central section; belongs to the AAA ATPase family.</text>
</comment>
<dbReference type="GO" id="GO:0006508">
    <property type="term" value="P:proteolysis"/>
    <property type="evidence" value="ECO:0007669"/>
    <property type="project" value="UniProtKB-KW"/>
</dbReference>
<keyword evidence="6 15" id="KW-0479">Metal-binding</keyword>
<feature type="binding site" evidence="15">
    <location>
        <position position="433"/>
    </location>
    <ligand>
        <name>Zn(2+)</name>
        <dbReference type="ChEBI" id="CHEBI:29105"/>
        <note>catalytic</note>
    </ligand>
</feature>